<reference evidence="2" key="2">
    <citation type="journal article" date="2015" name="Fish Shellfish Immunol.">
        <title>Early steps in the European eel (Anguilla anguilla)-Vibrio vulnificus interaction in the gills: Role of the RtxA13 toxin.</title>
        <authorList>
            <person name="Callol A."/>
            <person name="Pajuelo D."/>
            <person name="Ebbesson L."/>
            <person name="Teles M."/>
            <person name="MacKenzie S."/>
            <person name="Amaro C."/>
        </authorList>
    </citation>
    <scope>NUCLEOTIDE SEQUENCE</scope>
</reference>
<organism evidence="2">
    <name type="scientific">Anguilla anguilla</name>
    <name type="common">European freshwater eel</name>
    <name type="synonym">Muraena anguilla</name>
    <dbReference type="NCBI Taxonomy" id="7936"/>
    <lineage>
        <taxon>Eukaryota</taxon>
        <taxon>Metazoa</taxon>
        <taxon>Chordata</taxon>
        <taxon>Craniata</taxon>
        <taxon>Vertebrata</taxon>
        <taxon>Euteleostomi</taxon>
        <taxon>Actinopterygii</taxon>
        <taxon>Neopterygii</taxon>
        <taxon>Teleostei</taxon>
        <taxon>Anguilliformes</taxon>
        <taxon>Anguillidae</taxon>
        <taxon>Anguilla</taxon>
    </lineage>
</organism>
<keyword evidence="1" id="KW-0472">Membrane</keyword>
<dbReference type="EMBL" id="GBXM01020042">
    <property type="protein sequence ID" value="JAH88535.1"/>
    <property type="molecule type" value="Transcribed_RNA"/>
</dbReference>
<evidence type="ECO:0000256" key="1">
    <source>
        <dbReference type="SAM" id="Phobius"/>
    </source>
</evidence>
<proteinExistence type="predicted"/>
<dbReference type="AlphaFoldDB" id="A0A0E9WG20"/>
<protein>
    <submittedName>
        <fullName evidence="2">Uncharacterized protein</fullName>
    </submittedName>
</protein>
<evidence type="ECO:0000313" key="2">
    <source>
        <dbReference type="EMBL" id="JAH88535.1"/>
    </source>
</evidence>
<keyword evidence="1" id="KW-0812">Transmembrane</keyword>
<feature type="transmembrane region" description="Helical" evidence="1">
    <location>
        <begin position="24"/>
        <end position="43"/>
    </location>
</feature>
<sequence>MMLLKFASPQYMDPRGWREGNRPYEMRAGSLFMLYIILANYYMENCAIYLNTWKC</sequence>
<name>A0A0E9WG20_ANGAN</name>
<reference evidence="2" key="1">
    <citation type="submission" date="2014-11" db="EMBL/GenBank/DDBJ databases">
        <authorList>
            <person name="Amaro Gonzalez C."/>
        </authorList>
    </citation>
    <scope>NUCLEOTIDE SEQUENCE</scope>
</reference>
<keyword evidence="1" id="KW-1133">Transmembrane helix</keyword>
<accession>A0A0E9WG20</accession>